<feature type="region of interest" description="Disordered" evidence="1">
    <location>
        <begin position="635"/>
        <end position="668"/>
    </location>
</feature>
<proteinExistence type="predicted"/>
<feature type="transmembrane region" description="Helical" evidence="2">
    <location>
        <begin position="385"/>
        <end position="408"/>
    </location>
</feature>
<keyword evidence="2" id="KW-0812">Transmembrane</keyword>
<keyword evidence="2" id="KW-0472">Membrane</keyword>
<dbReference type="PANTHER" id="PTHR11319">
    <property type="entry name" value="G PROTEIN-COUPLED RECEPTOR-RELATED"/>
    <property type="match status" value="1"/>
</dbReference>
<dbReference type="EMBL" id="CALNXI010003389">
    <property type="protein sequence ID" value="CAH3193120.1"/>
    <property type="molecule type" value="Genomic_DNA"/>
</dbReference>
<name>A0ABN8SS55_9CNID</name>
<evidence type="ECO:0000313" key="4">
    <source>
        <dbReference type="Proteomes" id="UP001159427"/>
    </source>
</evidence>
<evidence type="ECO:0000256" key="2">
    <source>
        <dbReference type="SAM" id="Phobius"/>
    </source>
</evidence>
<comment type="caution">
    <text evidence="3">The sequence shown here is derived from an EMBL/GenBank/DDBJ whole genome shotgun (WGS) entry which is preliminary data.</text>
</comment>
<keyword evidence="2" id="KW-1133">Transmembrane helix</keyword>
<reference evidence="3 4" key="1">
    <citation type="submission" date="2022-05" db="EMBL/GenBank/DDBJ databases">
        <authorList>
            <consortium name="Genoscope - CEA"/>
            <person name="William W."/>
        </authorList>
    </citation>
    <scope>NUCLEOTIDE SEQUENCE [LARGE SCALE GENOMIC DNA]</scope>
</reference>
<feature type="transmembrane region" description="Helical" evidence="2">
    <location>
        <begin position="174"/>
        <end position="195"/>
    </location>
</feature>
<gene>
    <name evidence="3" type="ORF">PEVE_00025186</name>
</gene>
<dbReference type="PANTHER" id="PTHR11319:SF35">
    <property type="entry name" value="OUTER MEMBRANE PROTEIN PMPC-RELATED"/>
    <property type="match status" value="1"/>
</dbReference>
<evidence type="ECO:0000313" key="3">
    <source>
        <dbReference type="EMBL" id="CAH3193120.1"/>
    </source>
</evidence>
<feature type="compositionally biased region" description="Basic and acidic residues" evidence="1">
    <location>
        <begin position="639"/>
        <end position="657"/>
    </location>
</feature>
<dbReference type="Proteomes" id="UP001159427">
    <property type="component" value="Unassembled WGS sequence"/>
</dbReference>
<evidence type="ECO:0000256" key="1">
    <source>
        <dbReference type="SAM" id="MobiDB-lite"/>
    </source>
</evidence>
<keyword evidence="4" id="KW-1185">Reference proteome</keyword>
<feature type="transmembrane region" description="Helical" evidence="2">
    <location>
        <begin position="541"/>
        <end position="566"/>
    </location>
</feature>
<feature type="non-terminal residue" evidence="3">
    <location>
        <position position="1"/>
    </location>
</feature>
<sequence length="668" mass="75585">FIFTGGYYSDDFGYLSTSCKKCPNGSFDFYSYYKCFIGTETDFFAGLRGCRCLENHYRTNMFKECKKCEVGLECKDDYATLKSGYWWSWRIESYKEHYRHFLKNLLTSTPALGKTDVQYPHPIPTPYRCPLEESCEGGLDSRCKIGYEGPLCSVCSSRYYKQFHSCKRCPSMTWIAGQLCIIAAIILIIVAFSAWSKKVKNGKKEGKHSLTDTFLSKIKIVIGFYQVTNGLLDAFSYISWPDSLQLIGKYSAILQLGVLEIAPVSCIFDGLHVDAFGNLLAIMTINACLIGFAWIIYFSRKAIISQNRRLEEEEMYHKISELKETVYRNLFFALYVTYLSTCSKVTSVLPIACWKLCQDKEDENCSEYLRADYSVKCDDSRYKNLAITAYLSVVYIIALPVATFISLWRCRRSENSANGKISEGRDTELVRGLSFLFEDYKDRSWYWEMVEMSRKMIVTSGLVMVGSETRSYVGLTWIIGGMYGILFSCVRPIQDDSQNRLMTASLAVTILNLGIGAVSRIPAENLPASDITDMNSVAFDILILGANTLVMGLLILNYTEQLYVFVKEWRKNPQWSVSCCLAFVLPLLSLPGEISSLTSTNVLRTQLDSGQMEMSTIAGAVKEIGVTDITLGENDGDGFEQKDHPPKQIQNIKERNDQSVQTAIRTPT</sequence>
<feature type="transmembrane region" description="Helical" evidence="2">
    <location>
        <begin position="471"/>
        <end position="489"/>
    </location>
</feature>
<feature type="compositionally biased region" description="Polar residues" evidence="1">
    <location>
        <begin position="658"/>
        <end position="668"/>
    </location>
</feature>
<feature type="transmembrane region" description="Helical" evidence="2">
    <location>
        <begin position="501"/>
        <end position="521"/>
    </location>
</feature>
<accession>A0ABN8SS55</accession>
<protein>
    <submittedName>
        <fullName evidence="3">Uncharacterized protein</fullName>
    </submittedName>
</protein>
<organism evidence="3 4">
    <name type="scientific">Porites evermanni</name>
    <dbReference type="NCBI Taxonomy" id="104178"/>
    <lineage>
        <taxon>Eukaryota</taxon>
        <taxon>Metazoa</taxon>
        <taxon>Cnidaria</taxon>
        <taxon>Anthozoa</taxon>
        <taxon>Hexacorallia</taxon>
        <taxon>Scleractinia</taxon>
        <taxon>Fungiina</taxon>
        <taxon>Poritidae</taxon>
        <taxon>Porites</taxon>
    </lineage>
</organism>
<feature type="transmembrane region" description="Helical" evidence="2">
    <location>
        <begin position="279"/>
        <end position="299"/>
    </location>
</feature>